<comment type="caution">
    <text evidence="3">The sequence shown here is derived from an EMBL/GenBank/DDBJ whole genome shotgun (WGS) entry which is preliminary data.</text>
</comment>
<name>A0A7K1FRN7_9ACTN</name>
<evidence type="ECO:0000313" key="4">
    <source>
        <dbReference type="Proteomes" id="UP000460221"/>
    </source>
</evidence>
<dbReference type="PANTHER" id="PTHR35176">
    <property type="entry name" value="HEME OXYGENASE HI_0854-RELATED"/>
    <property type="match status" value="1"/>
</dbReference>
<keyword evidence="4" id="KW-1185">Reference proteome</keyword>
<feature type="domain" description="Pyridoxamine 5'-phosphate oxidase N-terminal" evidence="2">
    <location>
        <begin position="9"/>
        <end position="137"/>
    </location>
</feature>
<dbReference type="EMBL" id="WLYK01000008">
    <property type="protein sequence ID" value="MTD15903.1"/>
    <property type="molecule type" value="Genomic_DNA"/>
</dbReference>
<dbReference type="GO" id="GO:0016627">
    <property type="term" value="F:oxidoreductase activity, acting on the CH-CH group of donors"/>
    <property type="evidence" value="ECO:0007669"/>
    <property type="project" value="TreeGrafter"/>
</dbReference>
<dbReference type="NCBIfam" id="TIGR03668">
    <property type="entry name" value="Rv0121_F420"/>
    <property type="match status" value="1"/>
</dbReference>
<dbReference type="Gene3D" id="2.30.110.10">
    <property type="entry name" value="Electron Transport, Fmn-binding Protein, Chain A"/>
    <property type="match status" value="1"/>
</dbReference>
<protein>
    <submittedName>
        <fullName evidence="3">TIGR03668 family PPOX class F420-dependent oxidoreductase</fullName>
    </submittedName>
</protein>
<keyword evidence="1" id="KW-0560">Oxidoreductase</keyword>
<dbReference type="RefSeq" id="WP_154769908.1">
    <property type="nucleotide sequence ID" value="NZ_WLYK01000008.1"/>
</dbReference>
<reference evidence="3 4" key="1">
    <citation type="submission" date="2019-11" db="EMBL/GenBank/DDBJ databases">
        <authorList>
            <person name="Jiang L.-Q."/>
        </authorList>
    </citation>
    <scope>NUCLEOTIDE SEQUENCE [LARGE SCALE GENOMIC DNA]</scope>
    <source>
        <strain evidence="3 4">YIM 132087</strain>
    </source>
</reference>
<dbReference type="SUPFAM" id="SSF50475">
    <property type="entry name" value="FMN-binding split barrel"/>
    <property type="match status" value="1"/>
</dbReference>
<sequence>MPTLPIEICRERFADAQVARLATVRPDGTPHQVPVTFALPRPDLIVYAIDHKPKSTTHLRRLDNIRAQPASSFLVDVYDDDWSRLWWVRVDGRSEVLPDGALRTASIDALSVKYRQYREVVPDGVVVGTRITGWSGWAFSAPTGSGG</sequence>
<dbReference type="PANTHER" id="PTHR35176:SF2">
    <property type="entry name" value="F420H(2)-DEPENDENT REDUCTASE RV1155"/>
    <property type="match status" value="1"/>
</dbReference>
<accession>A0A7K1FRN7</accession>
<dbReference type="Proteomes" id="UP000460221">
    <property type="component" value="Unassembled WGS sequence"/>
</dbReference>
<evidence type="ECO:0000256" key="1">
    <source>
        <dbReference type="ARBA" id="ARBA00023002"/>
    </source>
</evidence>
<evidence type="ECO:0000259" key="2">
    <source>
        <dbReference type="Pfam" id="PF01243"/>
    </source>
</evidence>
<evidence type="ECO:0000313" key="3">
    <source>
        <dbReference type="EMBL" id="MTD15903.1"/>
    </source>
</evidence>
<dbReference type="InterPro" id="IPR011576">
    <property type="entry name" value="Pyridox_Oxase_N"/>
</dbReference>
<dbReference type="InterPro" id="IPR019967">
    <property type="entry name" value="F420-dep_enz_PPOX_Rv0121"/>
</dbReference>
<dbReference type="GO" id="GO:0005829">
    <property type="term" value="C:cytosol"/>
    <property type="evidence" value="ECO:0007669"/>
    <property type="project" value="TreeGrafter"/>
</dbReference>
<dbReference type="GO" id="GO:0070967">
    <property type="term" value="F:coenzyme F420 binding"/>
    <property type="evidence" value="ECO:0007669"/>
    <property type="project" value="TreeGrafter"/>
</dbReference>
<gene>
    <name evidence="3" type="ORF">GIS00_18365</name>
</gene>
<dbReference type="InterPro" id="IPR012349">
    <property type="entry name" value="Split_barrel_FMN-bd"/>
</dbReference>
<dbReference type="InterPro" id="IPR052019">
    <property type="entry name" value="F420H2_bilvrd_red/Heme_oxyg"/>
</dbReference>
<organism evidence="3 4">
    <name type="scientific">Nakamurella alba</name>
    <dbReference type="NCBI Taxonomy" id="2665158"/>
    <lineage>
        <taxon>Bacteria</taxon>
        <taxon>Bacillati</taxon>
        <taxon>Actinomycetota</taxon>
        <taxon>Actinomycetes</taxon>
        <taxon>Nakamurellales</taxon>
        <taxon>Nakamurellaceae</taxon>
        <taxon>Nakamurella</taxon>
    </lineage>
</organism>
<dbReference type="Pfam" id="PF01243">
    <property type="entry name" value="PNPOx_N"/>
    <property type="match status" value="1"/>
</dbReference>
<proteinExistence type="predicted"/>
<dbReference type="AlphaFoldDB" id="A0A7K1FRN7"/>